<dbReference type="EMBL" id="BFAD01000007">
    <property type="protein sequence ID" value="GBE85095.1"/>
    <property type="molecule type" value="Genomic_DNA"/>
</dbReference>
<evidence type="ECO:0000256" key="2">
    <source>
        <dbReference type="ARBA" id="ARBA00010497"/>
    </source>
</evidence>
<dbReference type="Pfam" id="PF00432">
    <property type="entry name" value="Prenyltrans"/>
    <property type="match status" value="1"/>
</dbReference>
<sequence length="311" mass="34295">MQVKTNDAERQLWKDWIWEQYTSGNYGNGFRPCAYMTPAEIPGKYSEYDTPHLIMTYTALLSLAILRDDFSKLDRPGILKFLRACQQDDGSFSALPSGAESDLRAVYCAFVVSSMLDDWSGIDIDRAVEYIKKCSSHEGGYGQTPFGEALGGTTYCALASLHLAPSTPSSPRESRVTPSERSRTVRWLVQNQTASGGFRGRTNKDADACYCFWCGASLGILGASDLVDSEALASFLAQCQHKFGGIAKAIGERSDPYHTYLSLAALALIPPSADASWQLPQLDALWNAKDKTVRWVRDHVPDRSDGTPQEH</sequence>
<evidence type="ECO:0000256" key="6">
    <source>
        <dbReference type="ARBA" id="ARBA00022737"/>
    </source>
</evidence>
<dbReference type="PANTHER" id="PTHR11774">
    <property type="entry name" value="GERANYLGERANYL TRANSFERASE TYPE BETA SUBUNIT"/>
    <property type="match status" value="1"/>
</dbReference>
<proteinExistence type="inferred from homology"/>
<evidence type="ECO:0000259" key="8">
    <source>
        <dbReference type="Pfam" id="PF00432"/>
    </source>
</evidence>
<keyword evidence="7" id="KW-0862">Zinc</keyword>
<accession>A0A401GS96</accession>
<organism evidence="9 10">
    <name type="scientific">Sparassis crispa</name>
    <dbReference type="NCBI Taxonomy" id="139825"/>
    <lineage>
        <taxon>Eukaryota</taxon>
        <taxon>Fungi</taxon>
        <taxon>Dikarya</taxon>
        <taxon>Basidiomycota</taxon>
        <taxon>Agaricomycotina</taxon>
        <taxon>Agaricomycetes</taxon>
        <taxon>Polyporales</taxon>
        <taxon>Sparassidaceae</taxon>
        <taxon>Sparassis</taxon>
    </lineage>
</organism>
<evidence type="ECO:0000256" key="4">
    <source>
        <dbReference type="ARBA" id="ARBA00022679"/>
    </source>
</evidence>
<dbReference type="Gene3D" id="1.50.10.20">
    <property type="match status" value="1"/>
</dbReference>
<evidence type="ECO:0000313" key="10">
    <source>
        <dbReference type="Proteomes" id="UP000287166"/>
    </source>
</evidence>
<feature type="domain" description="Prenyltransferase alpha-alpha toroid" evidence="8">
    <location>
        <begin position="4"/>
        <end position="284"/>
    </location>
</feature>
<dbReference type="GO" id="GO:0005953">
    <property type="term" value="C:CAAX-protein geranylgeranyltransferase complex"/>
    <property type="evidence" value="ECO:0007669"/>
    <property type="project" value="TreeGrafter"/>
</dbReference>
<dbReference type="InterPro" id="IPR045089">
    <property type="entry name" value="PGGT1B-like"/>
</dbReference>
<dbReference type="RefSeq" id="XP_027616008.1">
    <property type="nucleotide sequence ID" value="XM_027760207.1"/>
</dbReference>
<reference evidence="9 10" key="1">
    <citation type="journal article" date="2018" name="Sci. Rep.">
        <title>Genome sequence of the cauliflower mushroom Sparassis crispa (Hanabiratake) and its association with beneficial usage.</title>
        <authorList>
            <person name="Kiyama R."/>
            <person name="Furutani Y."/>
            <person name="Kawaguchi K."/>
            <person name="Nakanishi T."/>
        </authorList>
    </citation>
    <scope>NUCLEOTIDE SEQUENCE [LARGE SCALE GENOMIC DNA]</scope>
</reference>
<dbReference type="PANTHER" id="PTHR11774:SF4">
    <property type="entry name" value="GERANYLGERANYL TRANSFERASE TYPE-1 SUBUNIT BETA"/>
    <property type="match status" value="1"/>
</dbReference>
<dbReference type="AlphaFoldDB" id="A0A401GS96"/>
<dbReference type="GO" id="GO:0046872">
    <property type="term" value="F:metal ion binding"/>
    <property type="evidence" value="ECO:0007669"/>
    <property type="project" value="UniProtKB-KW"/>
</dbReference>
<gene>
    <name evidence="9" type="ORF">SCP_0702810</name>
</gene>
<dbReference type="SUPFAM" id="SSF48239">
    <property type="entry name" value="Terpenoid cyclases/Protein prenyltransferases"/>
    <property type="match status" value="1"/>
</dbReference>
<dbReference type="OrthoDB" id="24893at2759"/>
<comment type="caution">
    <text evidence="9">The sequence shown here is derived from an EMBL/GenBank/DDBJ whole genome shotgun (WGS) entry which is preliminary data.</text>
</comment>
<dbReference type="Proteomes" id="UP000287166">
    <property type="component" value="Unassembled WGS sequence"/>
</dbReference>
<dbReference type="FunCoup" id="A0A401GS96">
    <property type="interactions" value="263"/>
</dbReference>
<protein>
    <submittedName>
        <fullName evidence="9">Geranylgeranyl transferase type-1 subunit beta</fullName>
    </submittedName>
</protein>
<evidence type="ECO:0000256" key="5">
    <source>
        <dbReference type="ARBA" id="ARBA00022723"/>
    </source>
</evidence>
<dbReference type="InterPro" id="IPR001330">
    <property type="entry name" value="Prenyltrans"/>
</dbReference>
<evidence type="ECO:0000313" key="9">
    <source>
        <dbReference type="EMBL" id="GBE85095.1"/>
    </source>
</evidence>
<comment type="cofactor">
    <cofactor evidence="1">
        <name>Zn(2+)</name>
        <dbReference type="ChEBI" id="CHEBI:29105"/>
    </cofactor>
</comment>
<dbReference type="GO" id="GO:0004662">
    <property type="term" value="F:CAAX-protein geranylgeranyltransferase activity"/>
    <property type="evidence" value="ECO:0007669"/>
    <property type="project" value="TreeGrafter"/>
</dbReference>
<dbReference type="STRING" id="139825.A0A401GS96"/>
<evidence type="ECO:0000256" key="7">
    <source>
        <dbReference type="ARBA" id="ARBA00022833"/>
    </source>
</evidence>
<keyword evidence="6" id="KW-0677">Repeat</keyword>
<keyword evidence="10" id="KW-1185">Reference proteome</keyword>
<comment type="similarity">
    <text evidence="2">Belongs to the protein prenyltransferase subunit beta family.</text>
</comment>
<keyword evidence="5" id="KW-0479">Metal-binding</keyword>
<dbReference type="InterPro" id="IPR008930">
    <property type="entry name" value="Terpenoid_cyclase/PrenylTrfase"/>
</dbReference>
<evidence type="ECO:0000256" key="3">
    <source>
        <dbReference type="ARBA" id="ARBA00022602"/>
    </source>
</evidence>
<dbReference type="InParanoid" id="A0A401GS96"/>
<keyword evidence="4 9" id="KW-0808">Transferase</keyword>
<name>A0A401GS96_9APHY</name>
<evidence type="ECO:0000256" key="1">
    <source>
        <dbReference type="ARBA" id="ARBA00001947"/>
    </source>
</evidence>
<dbReference type="GeneID" id="38782012"/>
<keyword evidence="3" id="KW-0637">Prenyltransferase</keyword>